<name>A0A7V3JAZ8_UNCC3</name>
<comment type="caution">
    <text evidence="2">The sequence shown here is derived from an EMBL/GenBank/DDBJ whole genome shotgun (WGS) entry which is preliminary data.</text>
</comment>
<protein>
    <submittedName>
        <fullName evidence="2">Uncharacterized protein</fullName>
    </submittedName>
</protein>
<keyword evidence="1" id="KW-0812">Transmembrane</keyword>
<organism evidence="2">
    <name type="scientific">candidate division CPR3 bacterium</name>
    <dbReference type="NCBI Taxonomy" id="2268181"/>
    <lineage>
        <taxon>Bacteria</taxon>
        <taxon>Bacteria division CPR3</taxon>
    </lineage>
</organism>
<dbReference type="AlphaFoldDB" id="A0A7V3JAZ8"/>
<accession>A0A7V3JAZ8</accession>
<keyword evidence="1" id="KW-1133">Transmembrane helix</keyword>
<proteinExistence type="predicted"/>
<dbReference type="EMBL" id="DTGG01000151">
    <property type="protein sequence ID" value="HFZ09438.1"/>
    <property type="molecule type" value="Genomic_DNA"/>
</dbReference>
<sequence length="98" mass="11563">MVDYKKAYVCPHCDYTCELEDICDVCKRPQDKGRLVTTAYHFPHFGRYEIRHCPTCSPPSKLQVEWELAPWWVLCRYGCISSVILFFLIIFIIIASQR</sequence>
<reference evidence="2" key="1">
    <citation type="journal article" date="2020" name="mSystems">
        <title>Genome- and Community-Level Interaction Insights into Carbon Utilization and Element Cycling Functions of Hydrothermarchaeota in Hydrothermal Sediment.</title>
        <authorList>
            <person name="Zhou Z."/>
            <person name="Liu Y."/>
            <person name="Xu W."/>
            <person name="Pan J."/>
            <person name="Luo Z.H."/>
            <person name="Li M."/>
        </authorList>
    </citation>
    <scope>NUCLEOTIDE SEQUENCE [LARGE SCALE GENOMIC DNA]</scope>
    <source>
        <strain evidence="2">SpSt-757</strain>
    </source>
</reference>
<keyword evidence="1" id="KW-0472">Membrane</keyword>
<evidence type="ECO:0000313" key="2">
    <source>
        <dbReference type="EMBL" id="HFZ09438.1"/>
    </source>
</evidence>
<gene>
    <name evidence="2" type="ORF">ENV41_04845</name>
</gene>
<evidence type="ECO:0000256" key="1">
    <source>
        <dbReference type="SAM" id="Phobius"/>
    </source>
</evidence>
<feature type="transmembrane region" description="Helical" evidence="1">
    <location>
        <begin position="71"/>
        <end position="95"/>
    </location>
</feature>